<accession>U7V3P7</accession>
<evidence type="ECO:0000313" key="2">
    <source>
        <dbReference type="EMBL" id="ERT66131.1"/>
    </source>
</evidence>
<dbReference type="Proteomes" id="UP000017081">
    <property type="component" value="Unassembled WGS sequence"/>
</dbReference>
<name>U7V3P7_9FUSO</name>
<dbReference type="EMBL" id="AXZF01000146">
    <property type="protein sequence ID" value="ERT66131.1"/>
    <property type="molecule type" value="Genomic_DNA"/>
</dbReference>
<evidence type="ECO:0000313" key="3">
    <source>
        <dbReference type="Proteomes" id="UP000017081"/>
    </source>
</evidence>
<proteinExistence type="predicted"/>
<evidence type="ECO:0000256" key="1">
    <source>
        <dbReference type="SAM" id="Phobius"/>
    </source>
</evidence>
<dbReference type="STRING" id="1319815.HMPREF0202_02689"/>
<keyword evidence="1" id="KW-0472">Membrane</keyword>
<comment type="caution">
    <text evidence="2">The sequence shown here is derived from an EMBL/GenBank/DDBJ whole genome shotgun (WGS) entry which is preliminary data.</text>
</comment>
<protein>
    <submittedName>
        <fullName evidence="2">Uncharacterized protein</fullName>
    </submittedName>
</protein>
<organism evidence="2 3">
    <name type="scientific">Cetobacterium somerae ATCC BAA-474</name>
    <dbReference type="NCBI Taxonomy" id="1319815"/>
    <lineage>
        <taxon>Bacteria</taxon>
        <taxon>Fusobacteriati</taxon>
        <taxon>Fusobacteriota</taxon>
        <taxon>Fusobacteriia</taxon>
        <taxon>Fusobacteriales</taxon>
        <taxon>Fusobacteriaceae</taxon>
        <taxon>Cetobacterium</taxon>
    </lineage>
</organism>
<gene>
    <name evidence="2" type="ORF">HMPREF0202_02689</name>
</gene>
<dbReference type="HOGENOM" id="CLU_3097009_0_0_0"/>
<dbReference type="RefSeq" id="WP_023052217.1">
    <property type="nucleotide sequence ID" value="NZ_CP173065.2"/>
</dbReference>
<dbReference type="AlphaFoldDB" id="U7V3P7"/>
<feature type="transmembrane region" description="Helical" evidence="1">
    <location>
        <begin position="6"/>
        <end position="27"/>
    </location>
</feature>
<keyword evidence="1" id="KW-0812">Transmembrane</keyword>
<reference evidence="2 3" key="1">
    <citation type="submission" date="2013-08" db="EMBL/GenBank/DDBJ databases">
        <authorList>
            <person name="Weinstock G."/>
            <person name="Sodergren E."/>
            <person name="Wylie T."/>
            <person name="Fulton L."/>
            <person name="Fulton R."/>
            <person name="Fronick C."/>
            <person name="O'Laughlin M."/>
            <person name="Godfrey J."/>
            <person name="Miner T."/>
            <person name="Herter B."/>
            <person name="Appelbaum E."/>
            <person name="Cordes M."/>
            <person name="Lek S."/>
            <person name="Wollam A."/>
            <person name="Pepin K.H."/>
            <person name="Palsikar V.B."/>
            <person name="Mitreva M."/>
            <person name="Wilson R.K."/>
        </authorList>
    </citation>
    <scope>NUCLEOTIDE SEQUENCE [LARGE SCALE GENOMIC DNA]</scope>
    <source>
        <strain evidence="2 3">ATCC BAA-474</strain>
    </source>
</reference>
<keyword evidence="1" id="KW-1133">Transmembrane helix</keyword>
<keyword evidence="3" id="KW-1185">Reference proteome</keyword>
<sequence>MIKIVKIIYTALTLIGVLVTGNNTLVLRNIGSKVERMAIPQVTSHSQININ</sequence>